<evidence type="ECO:0000256" key="7">
    <source>
        <dbReference type="ARBA" id="ARBA00023136"/>
    </source>
</evidence>
<dbReference type="Proteomes" id="UP000183210">
    <property type="component" value="Unassembled WGS sequence"/>
</dbReference>
<dbReference type="PANTHER" id="PTHR30574:SF1">
    <property type="entry name" value="SULPHUR TRANSPORT DOMAIN-CONTAINING PROTEIN"/>
    <property type="match status" value="1"/>
</dbReference>
<dbReference type="InterPro" id="IPR007272">
    <property type="entry name" value="Sulf_transp_TsuA/YedE"/>
</dbReference>
<accession>A0A9X8MCB2</accession>
<evidence type="ECO:0000256" key="9">
    <source>
        <dbReference type="SAM" id="Phobius"/>
    </source>
</evidence>
<evidence type="ECO:0000313" key="11">
    <source>
        <dbReference type="Proteomes" id="UP000183210"/>
    </source>
</evidence>
<gene>
    <name evidence="10" type="ORF">SAMN05216409_105367</name>
</gene>
<keyword evidence="2" id="KW-0813">Transport</keyword>
<feature type="transmembrane region" description="Helical" evidence="9">
    <location>
        <begin position="222"/>
        <end position="239"/>
    </location>
</feature>
<feature type="transmembrane region" description="Helical" evidence="9">
    <location>
        <begin position="198"/>
        <end position="216"/>
    </location>
</feature>
<feature type="transmembrane region" description="Helical" evidence="9">
    <location>
        <begin position="152"/>
        <end position="177"/>
    </location>
</feature>
<evidence type="ECO:0000256" key="6">
    <source>
        <dbReference type="ARBA" id="ARBA00022989"/>
    </source>
</evidence>
<dbReference type="RefSeq" id="WP_074825030.1">
    <property type="nucleotide sequence ID" value="NZ_FOEV01000005.1"/>
</dbReference>
<organism evidence="10 11">
    <name type="scientific">Pseudomonas lutea</name>
    <dbReference type="NCBI Taxonomy" id="243924"/>
    <lineage>
        <taxon>Bacteria</taxon>
        <taxon>Pseudomonadati</taxon>
        <taxon>Pseudomonadota</taxon>
        <taxon>Gammaproteobacteria</taxon>
        <taxon>Pseudomonadales</taxon>
        <taxon>Pseudomonadaceae</taxon>
        <taxon>Pseudomonas</taxon>
    </lineage>
</organism>
<dbReference type="PANTHER" id="PTHR30574">
    <property type="entry name" value="INNER MEMBRANE PROTEIN YEDE"/>
    <property type="match status" value="1"/>
</dbReference>
<feature type="transmembrane region" description="Helical" evidence="9">
    <location>
        <begin position="295"/>
        <end position="317"/>
    </location>
</feature>
<comment type="subcellular location">
    <subcellularLocation>
        <location evidence="1">Cell inner membrane</location>
        <topology evidence="1">Multi-pass membrane protein</topology>
    </subcellularLocation>
</comment>
<dbReference type="EMBL" id="FOEV01000005">
    <property type="protein sequence ID" value="SEQ42565.1"/>
    <property type="molecule type" value="Genomic_DNA"/>
</dbReference>
<keyword evidence="6 9" id="KW-1133">Transmembrane helix</keyword>
<dbReference type="InterPro" id="IPR047732">
    <property type="entry name" value="YedE-like"/>
</dbReference>
<dbReference type="AlphaFoldDB" id="A0A9X8MCB2"/>
<feature type="transmembrane region" description="Helical" evidence="9">
    <location>
        <begin position="260"/>
        <end position="283"/>
    </location>
</feature>
<keyword evidence="7 9" id="KW-0472">Membrane</keyword>
<proteinExistence type="inferred from homology"/>
<evidence type="ECO:0000256" key="3">
    <source>
        <dbReference type="ARBA" id="ARBA00022475"/>
    </source>
</evidence>
<comment type="caution">
    <text evidence="10">The sequence shown here is derived from an EMBL/GenBank/DDBJ whole genome shotgun (WGS) entry which is preliminary data.</text>
</comment>
<evidence type="ECO:0000256" key="1">
    <source>
        <dbReference type="ARBA" id="ARBA00004429"/>
    </source>
</evidence>
<evidence type="ECO:0000256" key="5">
    <source>
        <dbReference type="ARBA" id="ARBA00022692"/>
    </source>
</evidence>
<keyword evidence="5 9" id="KW-0812">Transmembrane</keyword>
<feature type="transmembrane region" description="Helical" evidence="9">
    <location>
        <begin position="364"/>
        <end position="386"/>
    </location>
</feature>
<dbReference type="GO" id="GO:0005886">
    <property type="term" value="C:plasma membrane"/>
    <property type="evidence" value="ECO:0007669"/>
    <property type="project" value="UniProtKB-SubCell"/>
</dbReference>
<reference evidence="10 11" key="1">
    <citation type="submission" date="2016-10" db="EMBL/GenBank/DDBJ databases">
        <authorList>
            <person name="Varghese N."/>
            <person name="Submissions S."/>
        </authorList>
    </citation>
    <scope>NUCLEOTIDE SEQUENCE [LARGE SCALE GENOMIC DNA]</scope>
    <source>
        <strain evidence="10 11">LMG 21974</strain>
    </source>
</reference>
<dbReference type="NCBIfam" id="NF033796">
    <property type="entry name" value="selen_YedE_FdhT"/>
    <property type="match status" value="1"/>
</dbReference>
<evidence type="ECO:0000313" key="10">
    <source>
        <dbReference type="EMBL" id="SEQ42565.1"/>
    </source>
</evidence>
<evidence type="ECO:0000256" key="4">
    <source>
        <dbReference type="ARBA" id="ARBA00022519"/>
    </source>
</evidence>
<comment type="similarity">
    <text evidence="8">Belongs to the TsuA/YedE (TC 9.B.102) family.</text>
</comment>
<keyword evidence="3" id="KW-1003">Cell membrane</keyword>
<feature type="transmembrane region" description="Helical" evidence="9">
    <location>
        <begin position="324"/>
        <end position="344"/>
    </location>
</feature>
<feature type="transmembrane region" description="Helical" evidence="9">
    <location>
        <begin position="117"/>
        <end position="140"/>
    </location>
</feature>
<protein>
    <recommendedName>
        <fullName evidence="12">YeeE/YedE family protein</fullName>
    </recommendedName>
</protein>
<name>A0A9X8MCB2_9PSED</name>
<dbReference type="GeneID" id="300268517"/>
<keyword evidence="4" id="KW-0997">Cell inner membrane</keyword>
<dbReference type="Pfam" id="PF04143">
    <property type="entry name" value="Sulf_transp"/>
    <property type="match status" value="2"/>
</dbReference>
<evidence type="ECO:0000256" key="8">
    <source>
        <dbReference type="ARBA" id="ARBA00035655"/>
    </source>
</evidence>
<evidence type="ECO:0008006" key="12">
    <source>
        <dbReference type="Google" id="ProtNLM"/>
    </source>
</evidence>
<evidence type="ECO:0000256" key="2">
    <source>
        <dbReference type="ARBA" id="ARBA00022448"/>
    </source>
</evidence>
<feature type="transmembrane region" description="Helical" evidence="9">
    <location>
        <begin position="84"/>
        <end position="105"/>
    </location>
</feature>
<sequence>MFAGLAHFRQTYLVRFWAPLPTLVALGVLSAYYFTLTHTFWAVTGEFTRWGGHVLSWFGLHPEEWSYFKLIGLQGTPLDRIDGVMIAGMFLGALSMALFAGNVGWRWPTSRRRLLQGLIGGIVAGFGARLAMGCNLAAFFTGIPMFSLHAWAFMLATVAGAWIGVKLSLLPFLRAPLKVGKTRSSLPSPDSLAHRARTQSRLGIAVLCAAALLAAWRFEASFVLGIACVFGLLFGTLIERAQICFTSAARDIWTTGRTRAAQGILLGMAVASIGTFGAIQLGVAPKIFWMGPNAIIGGLLFGIGIVLAGGCETGWMYRAVEGQVHFWVVGLGNVIGGTLVAVYWDELGNALALPYPKIDLLKAVGPGYGLLLTFIGLGIALLLVQLNARRFGTSRRVHEHTTGSVSRPEGRTLPL</sequence>
<feature type="transmembrane region" description="Helical" evidence="9">
    <location>
        <begin position="12"/>
        <end position="34"/>
    </location>
</feature>